<dbReference type="InterPro" id="IPR000072">
    <property type="entry name" value="PDGF/VEGF_dom"/>
</dbReference>
<name>A0A8S1ER23_9PELO</name>
<accession>A0A8S1ER23</accession>
<organism evidence="2 3">
    <name type="scientific">Caenorhabditis bovis</name>
    <dbReference type="NCBI Taxonomy" id="2654633"/>
    <lineage>
        <taxon>Eukaryota</taxon>
        <taxon>Metazoa</taxon>
        <taxon>Ecdysozoa</taxon>
        <taxon>Nematoda</taxon>
        <taxon>Chromadorea</taxon>
        <taxon>Rhabditida</taxon>
        <taxon>Rhabditina</taxon>
        <taxon>Rhabditomorpha</taxon>
        <taxon>Rhabditoidea</taxon>
        <taxon>Rhabditidae</taxon>
        <taxon>Peloderinae</taxon>
        <taxon>Caenorhabditis</taxon>
    </lineage>
</organism>
<proteinExistence type="predicted"/>
<dbReference type="Pfam" id="PF00341">
    <property type="entry name" value="PDGF"/>
    <property type="match status" value="1"/>
</dbReference>
<reference evidence="2 3" key="1">
    <citation type="submission" date="2020-04" db="EMBL/GenBank/DDBJ databases">
        <authorList>
            <person name="Laetsch R D."/>
            <person name="Stevens L."/>
            <person name="Kumar S."/>
            <person name="Blaxter L. M."/>
        </authorList>
    </citation>
    <scope>NUCLEOTIDE SEQUENCE [LARGE SCALE GENOMIC DNA]</scope>
</reference>
<dbReference type="EMBL" id="CADEPM010000003">
    <property type="protein sequence ID" value="CAB3403623.1"/>
    <property type="molecule type" value="Genomic_DNA"/>
</dbReference>
<dbReference type="GO" id="GO:0016020">
    <property type="term" value="C:membrane"/>
    <property type="evidence" value="ECO:0007669"/>
    <property type="project" value="InterPro"/>
</dbReference>
<keyword evidence="3" id="KW-1185">Reference proteome</keyword>
<dbReference type="OrthoDB" id="5785123at2759"/>
<dbReference type="Gene3D" id="2.10.90.10">
    <property type="entry name" value="Cystine-knot cytokines"/>
    <property type="match status" value="1"/>
</dbReference>
<gene>
    <name evidence="2" type="ORF">CBOVIS_LOCUS6070</name>
</gene>
<evidence type="ECO:0000313" key="2">
    <source>
        <dbReference type="EMBL" id="CAB3403623.1"/>
    </source>
</evidence>
<dbReference type="InterPro" id="IPR029034">
    <property type="entry name" value="Cystine-knot_cytokine"/>
</dbReference>
<dbReference type="Proteomes" id="UP000494206">
    <property type="component" value="Unassembled WGS sequence"/>
</dbReference>
<evidence type="ECO:0000259" key="1">
    <source>
        <dbReference type="PROSITE" id="PS50278"/>
    </source>
</evidence>
<dbReference type="GO" id="GO:0008083">
    <property type="term" value="F:growth factor activity"/>
    <property type="evidence" value="ECO:0007669"/>
    <property type="project" value="InterPro"/>
</dbReference>
<feature type="domain" description="Platelet-derived growth factor (PDGF) family profile" evidence="1">
    <location>
        <begin position="65"/>
        <end position="147"/>
    </location>
</feature>
<comment type="caution">
    <text evidence="2">The sequence shown here is derived from an EMBL/GenBank/DDBJ whole genome shotgun (WGS) entry which is preliminary data.</text>
</comment>
<evidence type="ECO:0000313" key="3">
    <source>
        <dbReference type="Proteomes" id="UP000494206"/>
    </source>
</evidence>
<sequence>MYHPELTNRHIEKDIPPTAQPVQLLASSIHSKSNVDSSGLTYDMDDHTFGHLQNINEIRQGNDTCKLQSVCVPIPQISDDPQVVIYPRCYEVDQCVGSCCDAVESCHPHTVNLVKKSIVELVYIGNNRFMINTTKEITMEEHTSCSCFDCGANTPSCPPGFKVGRSCKCECENKDKRNDCVGAEVWNPDLCKCQCDLKCTSKNFVLNEKSCECVKKRKHGLHHHRHHGHSSRSHPIPKEEIAKIDKLKVGRIGFN</sequence>
<dbReference type="AlphaFoldDB" id="A0A8S1ER23"/>
<dbReference type="SUPFAM" id="SSF57501">
    <property type="entry name" value="Cystine-knot cytokines"/>
    <property type="match status" value="1"/>
</dbReference>
<dbReference type="PROSITE" id="PS50278">
    <property type="entry name" value="PDGF_2"/>
    <property type="match status" value="1"/>
</dbReference>
<dbReference type="PROSITE" id="PS00250">
    <property type="entry name" value="TGF_BETA_1"/>
    <property type="match status" value="1"/>
</dbReference>
<protein>
    <recommendedName>
        <fullName evidence="1">Platelet-derived growth factor (PDGF) family profile domain-containing protein</fullName>
    </recommendedName>
</protein>
<dbReference type="InterPro" id="IPR017948">
    <property type="entry name" value="TGFb_CS"/>
</dbReference>